<dbReference type="InterPro" id="IPR018647">
    <property type="entry name" value="SLFN_3-like_DNA/RNA_helicase"/>
</dbReference>
<keyword evidence="2" id="KW-0614">Plasmid</keyword>
<organism evidence="2">
    <name type="scientific">Lactococcus lactis subsp. lactis bv. diacetylactis</name>
    <dbReference type="NCBI Taxonomy" id="44688"/>
    <lineage>
        <taxon>Bacteria</taxon>
        <taxon>Bacillati</taxon>
        <taxon>Bacillota</taxon>
        <taxon>Bacilli</taxon>
        <taxon>Lactobacillales</taxon>
        <taxon>Streptococcaceae</taxon>
        <taxon>Lactococcus</taxon>
    </lineage>
</organism>
<gene>
    <name evidence="2" type="ORF">PVF_pVF21p01</name>
</gene>
<evidence type="ECO:0000313" key="2">
    <source>
        <dbReference type="EMBL" id="AEK97247.1"/>
    </source>
</evidence>
<dbReference type="Gene3D" id="3.40.50.300">
    <property type="entry name" value="P-loop containing nucleotide triphosphate hydrolases"/>
    <property type="match status" value="1"/>
</dbReference>
<dbReference type="InterPro" id="IPR003593">
    <property type="entry name" value="AAA+_ATPase"/>
</dbReference>
<sequence>MKSGVINLETYVQSFKESQILDAYKRINRINDIKESECNDLEVLANELIKLSSLNKKKLFGFQLDISVGTGFQEQFDLLRFSNEAILNIELKSQIIPLKEIQDQLDRHNYLLGCLPGNKKVILYTFISSEKKVYVFKDEELRESTLEELFNSIPDDYYEENPLLNLKSEDFIISPYSDIDRYLNARYFLNSEQKKIVREVTSKPSGEHVMIKGGAGTGKSLVLFDLANKLTEKGKPFLLVFCSTLKSHNKINSKVNFSFTDILNIDFTKLNLLNYDYILLDESQRLWKAKYESLLETKSTLIFAVDKAQTLQPGEEQTNIEGKLDNLIINKNKYNLKEKVRTDISLSTFIHKLFNKSRSGLQPINFPKVNAVYFDRKSEAEEFVKNLIVIEEYVSIEVPQYKTRSTGSIKNQKIFPFSTDGFNVIGREFDNVLIPIDDRVQYVSNELKFNHGENYYPYLALNGLFQAITRVKNNLLFLVIGNVEIYKEIQKLITWENDKNY</sequence>
<proteinExistence type="predicted"/>
<dbReference type="RefSeq" id="WP_014017771.1">
    <property type="nucleotide sequence ID" value="NC_015912.1"/>
</dbReference>
<dbReference type="SUPFAM" id="SSF52540">
    <property type="entry name" value="P-loop containing nucleoside triphosphate hydrolases"/>
    <property type="match status" value="1"/>
</dbReference>
<accession>G1FE28</accession>
<reference evidence="2" key="1">
    <citation type="journal article" date="2011" name="Appl. Environ. Microbiol.">
        <title>Plasmids of Raw Milk Cheese Isolate Lactococcus lactis subsp. lactis Biovar diacetylactis DPC3901 Suggest a Plant-Based Origin for the Strain.</title>
        <authorList>
            <person name="Fallico V."/>
            <person name="McAuliffe O."/>
            <person name="Fitzgerald G.F."/>
            <person name="Ross R.P."/>
        </authorList>
    </citation>
    <scope>NUCLEOTIDE SEQUENCE</scope>
    <source>
        <strain evidence="2">DPC3901</strain>
        <plasmid evidence="2">pVF21</plasmid>
    </source>
</reference>
<feature type="domain" description="AAA+ ATPase" evidence="1">
    <location>
        <begin position="205"/>
        <end position="330"/>
    </location>
</feature>
<dbReference type="Pfam" id="PF09848">
    <property type="entry name" value="SLFN-g3_helicase"/>
    <property type="match status" value="1"/>
</dbReference>
<protein>
    <recommendedName>
        <fullName evidence="1">AAA+ ATPase domain-containing protein</fullName>
    </recommendedName>
</protein>
<dbReference type="CDD" id="cd00009">
    <property type="entry name" value="AAA"/>
    <property type="match status" value="1"/>
</dbReference>
<dbReference type="SMART" id="SM00382">
    <property type="entry name" value="AAA"/>
    <property type="match status" value="1"/>
</dbReference>
<geneLocation type="plasmid" evidence="2">
    <name>pVF21</name>
</geneLocation>
<evidence type="ECO:0000259" key="1">
    <source>
        <dbReference type="SMART" id="SM00382"/>
    </source>
</evidence>
<dbReference type="InterPro" id="IPR027417">
    <property type="entry name" value="P-loop_NTPase"/>
</dbReference>
<name>G1FE28_LACLL</name>
<dbReference type="EMBL" id="JN172911">
    <property type="protein sequence ID" value="AEK97247.1"/>
    <property type="molecule type" value="Genomic_DNA"/>
</dbReference>
<dbReference type="AlphaFoldDB" id="G1FE28"/>